<dbReference type="RefSeq" id="WP_311344728.1">
    <property type="nucleotide sequence ID" value="NZ_JAVREI010000004.1"/>
</dbReference>
<evidence type="ECO:0000256" key="1">
    <source>
        <dbReference type="ARBA" id="ARBA00006484"/>
    </source>
</evidence>
<sequence>MSATSQRVVVITGASSGIGRETARHFAAQGAAVVLAARGEPALHATAEEVTRAGGTALVVPTDVAVWPQVEHLAKSTREHFGRIDVWVNNAAVSGYGELNTMPVEAIHRILDVDLRGHVYGVKAVLPILREQGHGAIIGVSSGLGVRAVPLMIPYCIAKSGVNALYEGLRLEERRARSGVRITTILPASIDTPFYDSARSWMGVRPAPIPPVYQPKAVAEAVVFAADHPRRDIYIGAAAQLAMVQRISPALTDRLLALGGQVFTRQQRDEPDRGQSNLTEPTPGDGAVDGGVVRFALPRSRWTRLVGFHPALARSAAIASVGTIGWRLARRGPARPR</sequence>
<dbReference type="InterPro" id="IPR020904">
    <property type="entry name" value="Sc_DH/Rdtase_CS"/>
</dbReference>
<comment type="caution">
    <text evidence="5">The sequence shown here is derived from an EMBL/GenBank/DDBJ whole genome shotgun (WGS) entry which is preliminary data.</text>
</comment>
<dbReference type="PRINTS" id="PR00081">
    <property type="entry name" value="GDHRDH"/>
</dbReference>
<dbReference type="PANTHER" id="PTHR44196">
    <property type="entry name" value="DEHYDROGENASE/REDUCTASE SDR FAMILY MEMBER 7B"/>
    <property type="match status" value="1"/>
</dbReference>
<keyword evidence="6" id="KW-1185">Reference proteome</keyword>
<proteinExistence type="inferred from homology"/>
<dbReference type="InterPro" id="IPR036291">
    <property type="entry name" value="NAD(P)-bd_dom_sf"/>
</dbReference>
<dbReference type="PANTHER" id="PTHR44196:SF1">
    <property type="entry name" value="DEHYDROGENASE_REDUCTASE SDR FAMILY MEMBER 7B"/>
    <property type="match status" value="1"/>
</dbReference>
<dbReference type="Pfam" id="PF00106">
    <property type="entry name" value="adh_short"/>
    <property type="match status" value="1"/>
</dbReference>
<evidence type="ECO:0000256" key="3">
    <source>
        <dbReference type="SAM" id="MobiDB-lite"/>
    </source>
</evidence>
<dbReference type="Gene3D" id="3.40.50.720">
    <property type="entry name" value="NAD(P)-binding Rossmann-like Domain"/>
    <property type="match status" value="1"/>
</dbReference>
<comment type="similarity">
    <text evidence="1">Belongs to the short-chain dehydrogenases/reductases (SDR) family.</text>
</comment>
<evidence type="ECO:0000313" key="6">
    <source>
        <dbReference type="Proteomes" id="UP001183222"/>
    </source>
</evidence>
<evidence type="ECO:0000256" key="2">
    <source>
        <dbReference type="ARBA" id="ARBA00023002"/>
    </source>
</evidence>
<dbReference type="SUPFAM" id="SSF51735">
    <property type="entry name" value="NAD(P)-binding Rossmann-fold domains"/>
    <property type="match status" value="1"/>
</dbReference>
<feature type="domain" description="Ketoreductase" evidence="4">
    <location>
        <begin position="7"/>
        <end position="193"/>
    </location>
</feature>
<dbReference type="PROSITE" id="PS00061">
    <property type="entry name" value="ADH_SHORT"/>
    <property type="match status" value="1"/>
</dbReference>
<name>A0ABU2K6T1_9ACTN</name>
<evidence type="ECO:0000313" key="5">
    <source>
        <dbReference type="EMBL" id="MDT0275905.1"/>
    </source>
</evidence>
<protein>
    <submittedName>
        <fullName evidence="5">SDR family oxidoreductase</fullName>
    </submittedName>
</protein>
<gene>
    <name evidence="5" type="ORF">RM425_08315</name>
</gene>
<dbReference type="SMART" id="SM00822">
    <property type="entry name" value="PKS_KR"/>
    <property type="match status" value="1"/>
</dbReference>
<dbReference type="InterPro" id="IPR057326">
    <property type="entry name" value="KR_dom"/>
</dbReference>
<dbReference type="EMBL" id="JAVREI010000004">
    <property type="protein sequence ID" value="MDT0275905.1"/>
    <property type="molecule type" value="Genomic_DNA"/>
</dbReference>
<organism evidence="5 6">
    <name type="scientific">Blastococcus goldschmidtiae</name>
    <dbReference type="NCBI Taxonomy" id="3075546"/>
    <lineage>
        <taxon>Bacteria</taxon>
        <taxon>Bacillati</taxon>
        <taxon>Actinomycetota</taxon>
        <taxon>Actinomycetes</taxon>
        <taxon>Geodermatophilales</taxon>
        <taxon>Geodermatophilaceae</taxon>
        <taxon>Blastococcus</taxon>
    </lineage>
</organism>
<reference evidence="6" key="1">
    <citation type="submission" date="2023-07" db="EMBL/GenBank/DDBJ databases">
        <title>30 novel species of actinomycetes from the DSMZ collection.</title>
        <authorList>
            <person name="Nouioui I."/>
        </authorList>
    </citation>
    <scope>NUCLEOTIDE SEQUENCE [LARGE SCALE GENOMIC DNA]</scope>
    <source>
        <strain evidence="6">DSM 46792</strain>
    </source>
</reference>
<dbReference type="Proteomes" id="UP001183222">
    <property type="component" value="Unassembled WGS sequence"/>
</dbReference>
<dbReference type="InterPro" id="IPR002347">
    <property type="entry name" value="SDR_fam"/>
</dbReference>
<dbReference type="NCBIfam" id="NF005495">
    <property type="entry name" value="PRK07109.1"/>
    <property type="match status" value="1"/>
</dbReference>
<keyword evidence="2" id="KW-0560">Oxidoreductase</keyword>
<evidence type="ECO:0000259" key="4">
    <source>
        <dbReference type="SMART" id="SM00822"/>
    </source>
</evidence>
<accession>A0ABU2K6T1</accession>
<feature type="region of interest" description="Disordered" evidence="3">
    <location>
        <begin position="264"/>
        <end position="290"/>
    </location>
</feature>